<accession>A0A084WKB8</accession>
<evidence type="ECO:0000313" key="2">
    <source>
        <dbReference type="EnsemblMetazoa" id="ASIC018697-PA"/>
    </source>
</evidence>
<evidence type="ECO:0000313" key="3">
    <source>
        <dbReference type="Proteomes" id="UP000030765"/>
    </source>
</evidence>
<dbReference type="AlphaFoldDB" id="A0A084WKB8"/>
<dbReference type="EMBL" id="ATLV01024107">
    <property type="status" value="NOT_ANNOTATED_CDS"/>
    <property type="molecule type" value="Genomic_DNA"/>
</dbReference>
<dbReference type="EMBL" id="KE525349">
    <property type="protein sequence ID" value="KFB50662.1"/>
    <property type="molecule type" value="Genomic_DNA"/>
</dbReference>
<reference evidence="1 3" key="1">
    <citation type="journal article" date="2014" name="BMC Genomics">
        <title>Genome sequence of Anopheles sinensis provides insight into genetics basis of mosquito competence for malaria parasites.</title>
        <authorList>
            <person name="Zhou D."/>
            <person name="Zhang D."/>
            <person name="Ding G."/>
            <person name="Shi L."/>
            <person name="Hou Q."/>
            <person name="Ye Y."/>
            <person name="Xu Y."/>
            <person name="Zhou H."/>
            <person name="Xiong C."/>
            <person name="Li S."/>
            <person name="Yu J."/>
            <person name="Hong S."/>
            <person name="Yu X."/>
            <person name="Zou P."/>
            <person name="Chen C."/>
            <person name="Chang X."/>
            <person name="Wang W."/>
            <person name="Lv Y."/>
            <person name="Sun Y."/>
            <person name="Ma L."/>
            <person name="Shen B."/>
            <person name="Zhu C."/>
        </authorList>
    </citation>
    <scope>NUCLEOTIDE SEQUENCE [LARGE SCALE GENOMIC DNA]</scope>
</reference>
<name>A0A084WKB8_ANOSI</name>
<proteinExistence type="predicted"/>
<dbReference type="Proteomes" id="UP000030765">
    <property type="component" value="Unassembled WGS sequence"/>
</dbReference>
<organism evidence="1">
    <name type="scientific">Anopheles sinensis</name>
    <name type="common">Mosquito</name>
    <dbReference type="NCBI Taxonomy" id="74873"/>
    <lineage>
        <taxon>Eukaryota</taxon>
        <taxon>Metazoa</taxon>
        <taxon>Ecdysozoa</taxon>
        <taxon>Arthropoda</taxon>
        <taxon>Hexapoda</taxon>
        <taxon>Insecta</taxon>
        <taxon>Pterygota</taxon>
        <taxon>Neoptera</taxon>
        <taxon>Endopterygota</taxon>
        <taxon>Diptera</taxon>
        <taxon>Nematocera</taxon>
        <taxon>Culicoidea</taxon>
        <taxon>Culicidae</taxon>
        <taxon>Anophelinae</taxon>
        <taxon>Anopheles</taxon>
    </lineage>
</organism>
<keyword evidence="3" id="KW-1185">Reference proteome</keyword>
<dbReference type="EnsemblMetazoa" id="ASIC018697-RA">
    <property type="protein sequence ID" value="ASIC018697-PA"/>
    <property type="gene ID" value="ASIC018697"/>
</dbReference>
<sequence>MSLSHVEKRQVPFRRTIQLPLQGMCGCCFPEPTREAASTTPRDLIVCNISSKKFECCGSSSAERNVWSIGANVFCPARTYSHLPIDDYTVGQLSTGEVSFCDSACMDGNKNTKPKR</sequence>
<gene>
    <name evidence="1" type="ORF">ZHAS_00018697</name>
</gene>
<reference evidence="2" key="2">
    <citation type="submission" date="2020-05" db="UniProtKB">
        <authorList>
            <consortium name="EnsemblMetazoa"/>
        </authorList>
    </citation>
    <scope>IDENTIFICATION</scope>
</reference>
<dbReference type="VEuPathDB" id="VectorBase:ASIC018697"/>
<evidence type="ECO:0000313" key="1">
    <source>
        <dbReference type="EMBL" id="KFB50662.1"/>
    </source>
</evidence>
<protein>
    <submittedName>
        <fullName evidence="1 2">Phage-associated protein, HI1409 family</fullName>
    </submittedName>
</protein>